<evidence type="ECO:0000313" key="3">
    <source>
        <dbReference type="Proteomes" id="UP000317650"/>
    </source>
</evidence>
<name>A0A4S8IHD0_MUSBA</name>
<gene>
    <name evidence="2" type="ORF">C4D60_Mb09t08410</name>
</gene>
<organism evidence="2 3">
    <name type="scientific">Musa balbisiana</name>
    <name type="common">Banana</name>
    <dbReference type="NCBI Taxonomy" id="52838"/>
    <lineage>
        <taxon>Eukaryota</taxon>
        <taxon>Viridiplantae</taxon>
        <taxon>Streptophyta</taxon>
        <taxon>Embryophyta</taxon>
        <taxon>Tracheophyta</taxon>
        <taxon>Spermatophyta</taxon>
        <taxon>Magnoliopsida</taxon>
        <taxon>Liliopsida</taxon>
        <taxon>Zingiberales</taxon>
        <taxon>Musaceae</taxon>
        <taxon>Musa</taxon>
    </lineage>
</organism>
<dbReference type="AlphaFoldDB" id="A0A4S8IHD0"/>
<dbReference type="Proteomes" id="UP000317650">
    <property type="component" value="Chromosome 9"/>
</dbReference>
<reference evidence="2 3" key="1">
    <citation type="journal article" date="2019" name="Nat. Plants">
        <title>Genome sequencing of Musa balbisiana reveals subgenome evolution and function divergence in polyploid bananas.</title>
        <authorList>
            <person name="Yao X."/>
        </authorList>
    </citation>
    <scope>NUCLEOTIDE SEQUENCE [LARGE SCALE GENOMIC DNA]</scope>
    <source>
        <strain evidence="3">cv. DH-PKW</strain>
        <tissue evidence="2">Leaves</tissue>
    </source>
</reference>
<sequence>MSLRFVRIKEQPATEDFSPSAHAVKSKRHQRSHVLPRTPNTSAIDSHDAAFIYTLRDAKPCSLHTAVHGIEVWTEGGEA</sequence>
<feature type="region of interest" description="Disordered" evidence="1">
    <location>
        <begin position="16"/>
        <end position="41"/>
    </location>
</feature>
<accession>A0A4S8IHD0</accession>
<protein>
    <submittedName>
        <fullName evidence="2">Uncharacterized protein</fullName>
    </submittedName>
</protein>
<feature type="compositionally biased region" description="Basic residues" evidence="1">
    <location>
        <begin position="24"/>
        <end position="34"/>
    </location>
</feature>
<dbReference type="EMBL" id="PYDT01000010">
    <property type="protein sequence ID" value="THU46772.1"/>
    <property type="molecule type" value="Genomic_DNA"/>
</dbReference>
<comment type="caution">
    <text evidence="2">The sequence shown here is derived from an EMBL/GenBank/DDBJ whole genome shotgun (WGS) entry which is preliminary data.</text>
</comment>
<proteinExistence type="predicted"/>
<evidence type="ECO:0000313" key="2">
    <source>
        <dbReference type="EMBL" id="THU46772.1"/>
    </source>
</evidence>
<keyword evidence="3" id="KW-1185">Reference proteome</keyword>
<evidence type="ECO:0000256" key="1">
    <source>
        <dbReference type="SAM" id="MobiDB-lite"/>
    </source>
</evidence>